<protein>
    <submittedName>
        <fullName evidence="2">NnrS family protein</fullName>
    </submittedName>
</protein>
<feature type="transmembrane region" description="Helical" evidence="1">
    <location>
        <begin position="356"/>
        <end position="375"/>
    </location>
</feature>
<feature type="transmembrane region" description="Helical" evidence="1">
    <location>
        <begin position="261"/>
        <end position="277"/>
    </location>
</feature>
<keyword evidence="1" id="KW-0812">Transmembrane</keyword>
<feature type="transmembrane region" description="Helical" evidence="1">
    <location>
        <begin position="125"/>
        <end position="146"/>
    </location>
</feature>
<feature type="transmembrane region" description="Helical" evidence="1">
    <location>
        <begin position="315"/>
        <end position="335"/>
    </location>
</feature>
<feature type="transmembrane region" description="Helical" evidence="1">
    <location>
        <begin position="289"/>
        <end position="309"/>
    </location>
</feature>
<dbReference type="InterPro" id="IPR010266">
    <property type="entry name" value="NnrS"/>
</dbReference>
<feature type="transmembrane region" description="Helical" evidence="1">
    <location>
        <begin position="190"/>
        <end position="209"/>
    </location>
</feature>
<dbReference type="OrthoDB" id="9770040at2"/>
<dbReference type="EMBL" id="CP012678">
    <property type="protein sequence ID" value="ALF60649.1"/>
    <property type="molecule type" value="Genomic_DNA"/>
</dbReference>
<dbReference type="Proteomes" id="UP000059847">
    <property type="component" value="Chromosome"/>
</dbReference>
<dbReference type="STRING" id="45610.AOC03_11845"/>
<feature type="transmembrane region" description="Helical" evidence="1">
    <location>
        <begin position="94"/>
        <end position="113"/>
    </location>
</feature>
<feature type="transmembrane region" description="Helical" evidence="1">
    <location>
        <begin position="381"/>
        <end position="404"/>
    </location>
</feature>
<name>A0A0M4TWL2_9GAMM</name>
<sequence>MQSIKLPSNPPTSPHPIFNLSFRIFFSAAAVFAIVVMTLWAFVFTGHTNIDVHAINPLYWHGHEMVYGYALAVVAGFLLTAVKTWTGVMMPHGYKLLGIFTCWLLARVGWLAFGLGIDIGMAQSAWLYLAAMFDMLFIGSMAFVIFRAVLQVKQYKQMGILAKLALLTLGNGLCYWGVISANMNVTKIGMYLGFYLIIGLVLTIGRRVVPFFIERGLSIPNAAGVAETVTVRNSKAQDIASLLFYLAFFLTDLFYPNPYLLTVTALGVALVNMVRLMGWYHRGIWQKPLLWSLFVAFLGMCLSFVLYALQPWVGYNHSIALHGLAIAGVGMMTIAMMSRVSLGHTGRSIHTPPKTLNAIFGLMVLVFISRVLLPLVDMSHYSLWIMMAQGAWIGCFILFCYSYLRILASPRPDGLFG</sequence>
<dbReference type="AlphaFoldDB" id="A0A0M4TWL2"/>
<evidence type="ECO:0000256" key="1">
    <source>
        <dbReference type="SAM" id="Phobius"/>
    </source>
</evidence>
<organism evidence="2 3">
    <name type="scientific">Psychrobacter urativorans</name>
    <dbReference type="NCBI Taxonomy" id="45610"/>
    <lineage>
        <taxon>Bacteria</taxon>
        <taxon>Pseudomonadati</taxon>
        <taxon>Pseudomonadota</taxon>
        <taxon>Gammaproteobacteria</taxon>
        <taxon>Moraxellales</taxon>
        <taxon>Moraxellaceae</taxon>
        <taxon>Psychrobacter</taxon>
    </lineage>
</organism>
<keyword evidence="1" id="KW-0472">Membrane</keyword>
<evidence type="ECO:0000313" key="3">
    <source>
        <dbReference type="Proteomes" id="UP000059847"/>
    </source>
</evidence>
<reference evidence="2 3" key="1">
    <citation type="submission" date="2015-09" db="EMBL/GenBank/DDBJ databases">
        <title>Complete genome of Psychrobacter urativorans R10.10B.</title>
        <authorList>
            <person name="See-Too W.S."/>
            <person name="Chan K.G."/>
        </authorList>
    </citation>
    <scope>NUCLEOTIDE SEQUENCE [LARGE SCALE GENOMIC DNA]</scope>
    <source>
        <strain evidence="2 3">R10.10B</strain>
    </source>
</reference>
<accession>A0A0M4TWL2</accession>
<feature type="transmembrane region" description="Helical" evidence="1">
    <location>
        <begin position="20"/>
        <end position="45"/>
    </location>
</feature>
<evidence type="ECO:0000313" key="2">
    <source>
        <dbReference type="EMBL" id="ALF60649.1"/>
    </source>
</evidence>
<proteinExistence type="predicted"/>
<feature type="transmembrane region" description="Helical" evidence="1">
    <location>
        <begin position="65"/>
        <end position="82"/>
    </location>
</feature>
<dbReference type="RefSeq" id="WP_062536269.1">
    <property type="nucleotide sequence ID" value="NZ_CP012678.1"/>
</dbReference>
<dbReference type="KEGG" id="pur:AOC03_11845"/>
<dbReference type="Pfam" id="PF05940">
    <property type="entry name" value="NnrS"/>
    <property type="match status" value="1"/>
</dbReference>
<keyword evidence="3" id="KW-1185">Reference proteome</keyword>
<gene>
    <name evidence="2" type="ORF">AOC03_11845</name>
</gene>
<keyword evidence="1" id="KW-1133">Transmembrane helix</keyword>
<feature type="transmembrane region" description="Helical" evidence="1">
    <location>
        <begin position="158"/>
        <end position="178"/>
    </location>
</feature>